<comment type="caution">
    <text evidence="2">The sequence shown here is derived from an EMBL/GenBank/DDBJ whole genome shotgun (WGS) entry which is preliminary data.</text>
</comment>
<proteinExistence type="predicted"/>
<feature type="compositionally biased region" description="Basic residues" evidence="1">
    <location>
        <begin position="53"/>
        <end position="74"/>
    </location>
</feature>
<keyword evidence="3" id="KW-1185">Reference proteome</keyword>
<dbReference type="Proteomes" id="UP000324222">
    <property type="component" value="Unassembled WGS sequence"/>
</dbReference>
<sequence length="74" mass="8665">MLRYEAGRWGRCRIAVVLTWPAWDQIRMVLLPTPGRPCEVCPLSTSAACRKSNSARKKRRRKKRRRDAAHYLRG</sequence>
<reference evidence="2 3" key="1">
    <citation type="submission" date="2019-05" db="EMBL/GenBank/DDBJ databases">
        <title>Another draft genome of Portunus trituberculatus and its Hox gene families provides insights of decapod evolution.</title>
        <authorList>
            <person name="Jeong J.-H."/>
            <person name="Song I."/>
            <person name="Kim S."/>
            <person name="Choi T."/>
            <person name="Kim D."/>
            <person name="Ryu S."/>
            <person name="Kim W."/>
        </authorList>
    </citation>
    <scope>NUCLEOTIDE SEQUENCE [LARGE SCALE GENOMIC DNA]</scope>
    <source>
        <tissue evidence="2">Muscle</tissue>
    </source>
</reference>
<evidence type="ECO:0000313" key="3">
    <source>
        <dbReference type="Proteomes" id="UP000324222"/>
    </source>
</evidence>
<dbReference type="AlphaFoldDB" id="A0A5B7K329"/>
<gene>
    <name evidence="2" type="ORF">E2C01_095191</name>
</gene>
<protein>
    <submittedName>
        <fullName evidence="2">Uncharacterized protein</fullName>
    </submittedName>
</protein>
<evidence type="ECO:0000256" key="1">
    <source>
        <dbReference type="SAM" id="MobiDB-lite"/>
    </source>
</evidence>
<evidence type="ECO:0000313" key="2">
    <source>
        <dbReference type="EMBL" id="MPC99757.1"/>
    </source>
</evidence>
<dbReference type="EMBL" id="VSRR010119704">
    <property type="protein sequence ID" value="MPC99757.1"/>
    <property type="molecule type" value="Genomic_DNA"/>
</dbReference>
<organism evidence="2 3">
    <name type="scientific">Portunus trituberculatus</name>
    <name type="common">Swimming crab</name>
    <name type="synonym">Neptunus trituberculatus</name>
    <dbReference type="NCBI Taxonomy" id="210409"/>
    <lineage>
        <taxon>Eukaryota</taxon>
        <taxon>Metazoa</taxon>
        <taxon>Ecdysozoa</taxon>
        <taxon>Arthropoda</taxon>
        <taxon>Crustacea</taxon>
        <taxon>Multicrustacea</taxon>
        <taxon>Malacostraca</taxon>
        <taxon>Eumalacostraca</taxon>
        <taxon>Eucarida</taxon>
        <taxon>Decapoda</taxon>
        <taxon>Pleocyemata</taxon>
        <taxon>Brachyura</taxon>
        <taxon>Eubrachyura</taxon>
        <taxon>Portunoidea</taxon>
        <taxon>Portunidae</taxon>
        <taxon>Portuninae</taxon>
        <taxon>Portunus</taxon>
    </lineage>
</organism>
<accession>A0A5B7K329</accession>
<name>A0A5B7K329_PORTR</name>
<feature type="region of interest" description="Disordered" evidence="1">
    <location>
        <begin position="51"/>
        <end position="74"/>
    </location>
</feature>